<evidence type="ECO:0000256" key="6">
    <source>
        <dbReference type="ARBA" id="ARBA00023316"/>
    </source>
</evidence>
<evidence type="ECO:0000313" key="9">
    <source>
        <dbReference type="Proteomes" id="UP000029066"/>
    </source>
</evidence>
<comment type="similarity">
    <text evidence="1">Belongs to the FemABX family.</text>
</comment>
<evidence type="ECO:0000256" key="5">
    <source>
        <dbReference type="ARBA" id="ARBA00023315"/>
    </source>
</evidence>
<keyword evidence="2" id="KW-0808">Transferase</keyword>
<dbReference type="RefSeq" id="WP_051917388.1">
    <property type="nucleotide sequence ID" value="NZ_JDUT01000004.1"/>
</dbReference>
<dbReference type="GO" id="GO:0016755">
    <property type="term" value="F:aminoacyltransferase activity"/>
    <property type="evidence" value="ECO:0007669"/>
    <property type="project" value="InterPro"/>
</dbReference>
<dbReference type="EMBL" id="JGZN01000008">
    <property type="protein sequence ID" value="KFI92315.1"/>
    <property type="molecule type" value="Genomic_DNA"/>
</dbReference>
<dbReference type="PROSITE" id="PS51191">
    <property type="entry name" value="FEMABX"/>
    <property type="match status" value="1"/>
</dbReference>
<dbReference type="OrthoDB" id="3185680at2"/>
<evidence type="ECO:0000259" key="7">
    <source>
        <dbReference type="Pfam" id="PF13480"/>
    </source>
</evidence>
<dbReference type="STRING" id="1437607.BISA_0714"/>
<dbReference type="PANTHER" id="PTHR36174:SF1">
    <property type="entry name" value="LIPID II:GLYCINE GLYCYLTRANSFERASE"/>
    <property type="match status" value="1"/>
</dbReference>
<accession>A0A087D9W5</accession>
<proteinExistence type="inferred from homology"/>
<protein>
    <submittedName>
        <fullName evidence="8">Methicillin resistance protein</fullName>
    </submittedName>
</protein>
<dbReference type="AlphaFoldDB" id="A0A087D9W5"/>
<dbReference type="InterPro" id="IPR050644">
    <property type="entry name" value="PG_Glycine_Bridge_Synth"/>
</dbReference>
<dbReference type="Pfam" id="PF13480">
    <property type="entry name" value="Acetyltransf_6"/>
    <property type="match status" value="1"/>
</dbReference>
<sequence length="342" mass="38343">MLTVEKITFEAFVEESSACDVAMPLEQTQIWADYQQTIDGRKPWGVLAVLDQGEPVAMLSLIEYQTHGYRYLRSAHGPVWFIVPNPGVERNAVRAIREYVHRADSGIVFVRLDLWTDTGTHPVLSTVPYDTTVVVDLAGGADAILERMRKRGRRDVRKALRESAAVCADETNRAVEDFSEYYSIMVDTAHRDGFMPAPLMDYVDMMEALGHEHCRVFAARIKGRVVAWLMVTIYEGCAVYYYACASADAMSNLVPDKLIYTMMCDLGNEGCVSVDLMGVGSDFAPSLHALTTFKSKFAQETTPVAPARDVPVRKSMYRALAAAKSVRSIWRNITSLLQYRER</sequence>
<dbReference type="InterPro" id="IPR016181">
    <property type="entry name" value="Acyl_CoA_acyltransferase"/>
</dbReference>
<evidence type="ECO:0000256" key="1">
    <source>
        <dbReference type="ARBA" id="ARBA00009943"/>
    </source>
</evidence>
<gene>
    <name evidence="8" type="ORF">BISA_0714</name>
</gene>
<keyword evidence="5" id="KW-0012">Acyltransferase</keyword>
<evidence type="ECO:0000256" key="3">
    <source>
        <dbReference type="ARBA" id="ARBA00022960"/>
    </source>
</evidence>
<dbReference type="PANTHER" id="PTHR36174">
    <property type="entry name" value="LIPID II:GLYCINE GLYCYLTRANSFERASE"/>
    <property type="match status" value="1"/>
</dbReference>
<keyword evidence="6" id="KW-0961">Cell wall biogenesis/degradation</keyword>
<keyword evidence="3" id="KW-0133">Cell shape</keyword>
<dbReference type="SUPFAM" id="SSF55729">
    <property type="entry name" value="Acyl-CoA N-acyltransferases (Nat)"/>
    <property type="match status" value="1"/>
</dbReference>
<evidence type="ECO:0000313" key="8">
    <source>
        <dbReference type="EMBL" id="KFI92315.1"/>
    </source>
</evidence>
<dbReference type="InterPro" id="IPR003447">
    <property type="entry name" value="FEMABX"/>
</dbReference>
<evidence type="ECO:0000256" key="4">
    <source>
        <dbReference type="ARBA" id="ARBA00022984"/>
    </source>
</evidence>
<name>A0A087D9W5_9BIFI</name>
<dbReference type="GO" id="GO:0009252">
    <property type="term" value="P:peptidoglycan biosynthetic process"/>
    <property type="evidence" value="ECO:0007669"/>
    <property type="project" value="UniProtKB-KW"/>
</dbReference>
<dbReference type="InterPro" id="IPR038740">
    <property type="entry name" value="BioF2-like_GNAT_dom"/>
</dbReference>
<evidence type="ECO:0000256" key="2">
    <source>
        <dbReference type="ARBA" id="ARBA00022679"/>
    </source>
</evidence>
<dbReference type="Gene3D" id="3.40.630.30">
    <property type="match status" value="1"/>
</dbReference>
<organism evidence="8 9">
    <name type="scientific">Bifidobacterium saguini DSM 23967</name>
    <dbReference type="NCBI Taxonomy" id="1437607"/>
    <lineage>
        <taxon>Bacteria</taxon>
        <taxon>Bacillati</taxon>
        <taxon>Actinomycetota</taxon>
        <taxon>Actinomycetes</taxon>
        <taxon>Bifidobacteriales</taxon>
        <taxon>Bifidobacteriaceae</taxon>
        <taxon>Bifidobacterium</taxon>
    </lineage>
</organism>
<keyword evidence="4" id="KW-0573">Peptidoglycan synthesis</keyword>
<reference evidence="8 9" key="1">
    <citation type="submission" date="2014-03" db="EMBL/GenBank/DDBJ databases">
        <title>Genomics of Bifidobacteria.</title>
        <authorList>
            <person name="Ventura M."/>
            <person name="Milani C."/>
            <person name="Lugli G.A."/>
        </authorList>
    </citation>
    <scope>NUCLEOTIDE SEQUENCE [LARGE SCALE GENOMIC DNA]</scope>
    <source>
        <strain evidence="8 9">DSM 23967</strain>
    </source>
</reference>
<feature type="domain" description="BioF2-like acetyltransferase" evidence="7">
    <location>
        <begin position="151"/>
        <end position="280"/>
    </location>
</feature>
<dbReference type="GO" id="GO:0071555">
    <property type="term" value="P:cell wall organization"/>
    <property type="evidence" value="ECO:0007669"/>
    <property type="project" value="UniProtKB-KW"/>
</dbReference>
<dbReference type="Proteomes" id="UP000029066">
    <property type="component" value="Unassembled WGS sequence"/>
</dbReference>
<comment type="caution">
    <text evidence="8">The sequence shown here is derived from an EMBL/GenBank/DDBJ whole genome shotgun (WGS) entry which is preliminary data.</text>
</comment>
<dbReference type="GO" id="GO:0008360">
    <property type="term" value="P:regulation of cell shape"/>
    <property type="evidence" value="ECO:0007669"/>
    <property type="project" value="UniProtKB-KW"/>
</dbReference>